<proteinExistence type="predicted"/>
<dbReference type="AlphaFoldDB" id="Q6IH80"/>
<sequence>MDSLHDSNKDRDEVLKRFIHALSPVTTCVSGSLDCPTGGALICTFQRRRDRCHRRWPRPKVIREGSLEAKSATVSVGPPGTRRAHEG</sequence>
<feature type="region of interest" description="Disordered" evidence="1">
    <location>
        <begin position="68"/>
        <end position="87"/>
    </location>
</feature>
<evidence type="ECO:0000313" key="2">
    <source>
        <dbReference type="EMBL" id="DAA03735.1"/>
    </source>
</evidence>
<protein>
    <submittedName>
        <fullName evidence="2">HDC03047</fullName>
    </submittedName>
</protein>
<organism evidence="2">
    <name type="scientific">Drosophila melanogaster</name>
    <name type="common">Fruit fly</name>
    <dbReference type="NCBI Taxonomy" id="7227"/>
    <lineage>
        <taxon>Eukaryota</taxon>
        <taxon>Metazoa</taxon>
        <taxon>Ecdysozoa</taxon>
        <taxon>Arthropoda</taxon>
        <taxon>Hexapoda</taxon>
        <taxon>Insecta</taxon>
        <taxon>Pterygota</taxon>
        <taxon>Neoptera</taxon>
        <taxon>Endopterygota</taxon>
        <taxon>Diptera</taxon>
        <taxon>Brachycera</taxon>
        <taxon>Muscomorpha</taxon>
        <taxon>Ephydroidea</taxon>
        <taxon>Drosophilidae</taxon>
        <taxon>Drosophila</taxon>
        <taxon>Sophophora</taxon>
    </lineage>
</organism>
<evidence type="ECO:0000256" key="1">
    <source>
        <dbReference type="SAM" id="MobiDB-lite"/>
    </source>
</evidence>
<dbReference type="EMBL" id="BK003536">
    <property type="protein sequence ID" value="DAA03735.1"/>
    <property type="molecule type" value="Genomic_DNA"/>
</dbReference>
<accession>Q6IH80</accession>
<reference evidence="2" key="1">
    <citation type="journal article" date="2003" name="Genome Biol.">
        <title>An integrated gene annotation and transcriptional profiling approach towards the full gene content of the Drosophila genome.</title>
        <authorList>
            <person name="Hild M."/>
            <person name="Beckmann B."/>
            <person name="Haas S.A."/>
            <person name="Koch B."/>
            <person name="Solovyev V."/>
            <person name="Busold C."/>
            <person name="Fellenberg K."/>
            <person name="Boutros M."/>
            <person name="Vingron M."/>
            <person name="Sauer F."/>
            <person name="Hoheisel J.D."/>
            <person name="Paro R."/>
        </authorList>
    </citation>
    <scope>NUCLEOTIDE SEQUENCE</scope>
</reference>
<gene>
    <name evidence="2" type="ORF">HDC03047</name>
</gene>
<name>Q6IH80_DROME</name>